<evidence type="ECO:0000313" key="1">
    <source>
        <dbReference type="EMBL" id="EGG19301.1"/>
    </source>
</evidence>
<organism evidence="1 2">
    <name type="scientific">Cavenderia fasciculata</name>
    <name type="common">Slime mold</name>
    <name type="synonym">Dictyostelium fasciculatum</name>
    <dbReference type="NCBI Taxonomy" id="261658"/>
    <lineage>
        <taxon>Eukaryota</taxon>
        <taxon>Amoebozoa</taxon>
        <taxon>Evosea</taxon>
        <taxon>Eumycetozoa</taxon>
        <taxon>Dictyostelia</taxon>
        <taxon>Acytosteliales</taxon>
        <taxon>Cavenderiaceae</taxon>
        <taxon>Cavenderia</taxon>
    </lineage>
</organism>
<evidence type="ECO:0000313" key="2">
    <source>
        <dbReference type="Proteomes" id="UP000007797"/>
    </source>
</evidence>
<dbReference type="GeneID" id="14871325"/>
<dbReference type="RefSeq" id="XP_004357572.1">
    <property type="nucleotide sequence ID" value="XM_004357515.1"/>
</dbReference>
<name>F4PYN5_CACFS</name>
<dbReference type="PANTHER" id="PTHR32134:SF169">
    <property type="entry name" value="FNIP REPEAT-CONTAINING PROTEIN-RELATED"/>
    <property type="match status" value="1"/>
</dbReference>
<gene>
    <name evidence="1" type="ORF">DFA_02088</name>
</gene>
<dbReference type="EMBL" id="GL883015">
    <property type="protein sequence ID" value="EGG19301.1"/>
    <property type="molecule type" value="Genomic_DNA"/>
</dbReference>
<keyword evidence="2" id="KW-1185">Reference proteome</keyword>
<proteinExistence type="predicted"/>
<protein>
    <submittedName>
        <fullName evidence="1">Uncharacterized protein</fullName>
    </submittedName>
</protein>
<reference evidence="2" key="1">
    <citation type="journal article" date="2011" name="Genome Res.">
        <title>Phylogeny-wide analysis of social amoeba genomes highlights ancient origins for complex intercellular communication.</title>
        <authorList>
            <person name="Heidel A.J."/>
            <person name="Lawal H.M."/>
            <person name="Felder M."/>
            <person name="Schilde C."/>
            <person name="Helps N.R."/>
            <person name="Tunggal B."/>
            <person name="Rivero F."/>
            <person name="John U."/>
            <person name="Schleicher M."/>
            <person name="Eichinger L."/>
            <person name="Platzer M."/>
            <person name="Noegel A.A."/>
            <person name="Schaap P."/>
            <person name="Gloeckner G."/>
        </authorList>
    </citation>
    <scope>NUCLEOTIDE SEQUENCE [LARGE SCALE GENOMIC DNA]</scope>
    <source>
        <strain evidence="2">SH3</strain>
    </source>
</reference>
<dbReference type="Proteomes" id="UP000007797">
    <property type="component" value="Unassembled WGS sequence"/>
</dbReference>
<accession>F4PYN5</accession>
<sequence>MNKEIKEETITTTNNNNNDDKCYFIFGGDYLPNRIIYLIVQEISNDTDLICLLLTCKQFFYNFKRHYNNNFGFKGIELVYQQENQISSSENIQYRTLKVSKSLYLQSFADIFHNTFSHQIVKGNNQCYNYPATFGLDGHEEKVITKALIQIDPNPTIVEPPLLVNGLPDTVKWLAINGTNNALTVEGGYRLPICLERLEFKGKSGVIGKGVLPESLVELCLVAPPIGLAEGVVPESVRSITISNARHNMAMDPLTYNWPSHLTSLTIINDAVAVIPRGFLPSTLTSLEITLTALVPGMVFPRSLVNLKLSVCTQASHGPLDLSLNTDLTTLELSAPQSFPKNIKIGNTVRLPSTLTHLGLHTILPIPSLSTFIPQGLRYLSTHWDNIKDSSDQLPTTLTQLKLIRVTSPIPIGLLAPCTPSIQSVELGFWGTDTDHNLMVGSIPESVHTLSLFNYRGTNTQECIPHSVKHLIWASTTTTELVVFPPTIQTLQSSSTFATSIQIPPFAKSISFSCKSDSQHIFHIDSLHLHESNVNRFSNIGGQILLVPETVKSIHLRMPSVVGVNSHFRFDQIIYQTNADEFSIDAIWHPIIHCYIRRFENSVDNDYFDVLIVDKVSLHGGFIRLPKQQKPLYLNWKVLFNSVDPPTISRTILEDE</sequence>
<dbReference type="PANTHER" id="PTHR32134">
    <property type="entry name" value="FNIP REPEAT-CONTAINING PROTEIN"/>
    <property type="match status" value="1"/>
</dbReference>
<dbReference type="InterPro" id="IPR051251">
    <property type="entry name" value="STK_FNIP-Repeat"/>
</dbReference>
<dbReference type="AlphaFoldDB" id="F4PYN5"/>
<dbReference type="KEGG" id="dfa:DFA_02088"/>